<dbReference type="RefSeq" id="WP_209403034.1">
    <property type="nucleotide sequence ID" value="NZ_JAGIYQ010000002.1"/>
</dbReference>
<feature type="transmembrane region" description="Helical" evidence="1">
    <location>
        <begin position="15"/>
        <end position="38"/>
    </location>
</feature>
<dbReference type="Proteomes" id="UP000682134">
    <property type="component" value="Unassembled WGS sequence"/>
</dbReference>
<keyword evidence="1" id="KW-0472">Membrane</keyword>
<evidence type="ECO:0000313" key="2">
    <source>
        <dbReference type="EMBL" id="MBP0724491.1"/>
    </source>
</evidence>
<gene>
    <name evidence="2" type="ORF">J5Y03_04720</name>
</gene>
<dbReference type="EMBL" id="JAGIYQ010000002">
    <property type="protein sequence ID" value="MBP0724491.1"/>
    <property type="molecule type" value="Genomic_DNA"/>
</dbReference>
<proteinExistence type="predicted"/>
<sequence>MCIQQLKLRKNNEGFFLPFTLLLSSMLVLFFLIQISIFQSYNLFEHKKEGMAEIERGYSYAIYKFRQFGIPENQNDVILYGNTKIMSTFNMINQNQYLITLNANNYLVNKHMVQFELNVLTGDISSWKEK</sequence>
<keyword evidence="1" id="KW-0812">Transmembrane</keyword>
<accession>A0A940NL17</accession>
<name>A0A940NL17_9BACI</name>
<dbReference type="AlphaFoldDB" id="A0A940NL17"/>
<organism evidence="2 3">
    <name type="scientific">Gottfriedia endophytica</name>
    <dbReference type="NCBI Taxonomy" id="2820819"/>
    <lineage>
        <taxon>Bacteria</taxon>
        <taxon>Bacillati</taxon>
        <taxon>Bacillota</taxon>
        <taxon>Bacilli</taxon>
        <taxon>Bacillales</taxon>
        <taxon>Bacillaceae</taxon>
        <taxon>Gottfriedia</taxon>
    </lineage>
</organism>
<evidence type="ECO:0000256" key="1">
    <source>
        <dbReference type="SAM" id="Phobius"/>
    </source>
</evidence>
<evidence type="ECO:0000313" key="3">
    <source>
        <dbReference type="Proteomes" id="UP000682134"/>
    </source>
</evidence>
<reference evidence="2" key="1">
    <citation type="submission" date="2021-04" db="EMBL/GenBank/DDBJ databases">
        <title>Genome seq and assembly of Bacillus sp.</title>
        <authorList>
            <person name="Chhetri G."/>
        </authorList>
    </citation>
    <scope>NUCLEOTIDE SEQUENCE</scope>
    <source>
        <strain evidence="2">RG28</strain>
    </source>
</reference>
<keyword evidence="3" id="KW-1185">Reference proteome</keyword>
<keyword evidence="1" id="KW-1133">Transmembrane helix</keyword>
<comment type="caution">
    <text evidence="2">The sequence shown here is derived from an EMBL/GenBank/DDBJ whole genome shotgun (WGS) entry which is preliminary data.</text>
</comment>
<protein>
    <submittedName>
        <fullName evidence="2">Uncharacterized protein</fullName>
    </submittedName>
</protein>